<organism evidence="1 2">
    <name type="scientific">Pleuronectes platessa</name>
    <name type="common">European plaice</name>
    <dbReference type="NCBI Taxonomy" id="8262"/>
    <lineage>
        <taxon>Eukaryota</taxon>
        <taxon>Metazoa</taxon>
        <taxon>Chordata</taxon>
        <taxon>Craniata</taxon>
        <taxon>Vertebrata</taxon>
        <taxon>Euteleostomi</taxon>
        <taxon>Actinopterygii</taxon>
        <taxon>Neopterygii</taxon>
        <taxon>Teleostei</taxon>
        <taxon>Neoteleostei</taxon>
        <taxon>Acanthomorphata</taxon>
        <taxon>Carangaria</taxon>
        <taxon>Pleuronectiformes</taxon>
        <taxon>Pleuronectoidei</taxon>
        <taxon>Pleuronectidae</taxon>
        <taxon>Pleuronectes</taxon>
    </lineage>
</organism>
<reference evidence="1" key="1">
    <citation type="submission" date="2020-03" db="EMBL/GenBank/DDBJ databases">
        <authorList>
            <person name="Weist P."/>
        </authorList>
    </citation>
    <scope>NUCLEOTIDE SEQUENCE</scope>
</reference>
<proteinExistence type="predicted"/>
<protein>
    <submittedName>
        <fullName evidence="1">Uncharacterized protein</fullName>
    </submittedName>
</protein>
<comment type="caution">
    <text evidence="1">The sequence shown here is derived from an EMBL/GenBank/DDBJ whole genome shotgun (WGS) entry which is preliminary data.</text>
</comment>
<dbReference type="AlphaFoldDB" id="A0A9N7UR73"/>
<evidence type="ECO:0000313" key="2">
    <source>
        <dbReference type="Proteomes" id="UP001153269"/>
    </source>
</evidence>
<feature type="non-terminal residue" evidence="1">
    <location>
        <position position="56"/>
    </location>
</feature>
<accession>A0A9N7UR73</accession>
<dbReference type="Proteomes" id="UP001153269">
    <property type="component" value="Unassembled WGS sequence"/>
</dbReference>
<evidence type="ECO:0000313" key="1">
    <source>
        <dbReference type="EMBL" id="CAB1436389.1"/>
    </source>
</evidence>
<dbReference type="EMBL" id="CADEAL010001890">
    <property type="protein sequence ID" value="CAB1436389.1"/>
    <property type="molecule type" value="Genomic_DNA"/>
</dbReference>
<sequence>MDVRNQRDPCCHVWMQQWLRSEKRRGVPRGPSLPYYFPKGIFNAARERAVRQQESE</sequence>
<keyword evidence="2" id="KW-1185">Reference proteome</keyword>
<name>A0A9N7UR73_PLEPL</name>
<gene>
    <name evidence="1" type="ORF">PLEPLA_LOCUS24421</name>
</gene>